<evidence type="ECO:0000256" key="10">
    <source>
        <dbReference type="PIRSR" id="PIRSR000077-4"/>
    </source>
</evidence>
<dbReference type="NCBIfam" id="TIGR01068">
    <property type="entry name" value="thioredoxin"/>
    <property type="match status" value="1"/>
</dbReference>
<evidence type="ECO:0000313" key="12">
    <source>
        <dbReference type="EMBL" id="HIZ78612.1"/>
    </source>
</evidence>
<dbReference type="PIRSF" id="PIRSF000077">
    <property type="entry name" value="Thioredoxin"/>
    <property type="match status" value="1"/>
</dbReference>
<accession>A0A9D2GGX9</accession>
<dbReference type="AlphaFoldDB" id="A0A9D2GGX9"/>
<dbReference type="InterPro" id="IPR036249">
    <property type="entry name" value="Thioredoxin-like_sf"/>
</dbReference>
<evidence type="ECO:0000256" key="2">
    <source>
        <dbReference type="ARBA" id="ARBA00020570"/>
    </source>
</evidence>
<sequence length="106" mass="11681">MECVFTTQNFETDVLRSEMPVLVDFYADWCGPCKMMAPVVEELAADFSGKAKVGKLNVDLSPEIAEKYGIMSIPTLLIIRNGEVFYKAIGVQSKQVIADALSKALM</sequence>
<keyword evidence="4" id="KW-0249">Electron transport</keyword>
<dbReference type="GO" id="GO:0005829">
    <property type="term" value="C:cytosol"/>
    <property type="evidence" value="ECO:0007669"/>
    <property type="project" value="TreeGrafter"/>
</dbReference>
<gene>
    <name evidence="12" type="primary">trxA</name>
    <name evidence="12" type="ORF">IAA17_02310</name>
</gene>
<dbReference type="GO" id="GO:0045454">
    <property type="term" value="P:cell redox homeostasis"/>
    <property type="evidence" value="ECO:0007669"/>
    <property type="project" value="TreeGrafter"/>
</dbReference>
<evidence type="ECO:0000256" key="8">
    <source>
        <dbReference type="PIRNR" id="PIRNR000077"/>
    </source>
</evidence>
<dbReference type="Pfam" id="PF00085">
    <property type="entry name" value="Thioredoxin"/>
    <property type="match status" value="1"/>
</dbReference>
<evidence type="ECO:0000256" key="6">
    <source>
        <dbReference type="ARBA" id="ARBA00023284"/>
    </source>
</evidence>
<feature type="active site" description="Nucleophile" evidence="9">
    <location>
        <position position="30"/>
    </location>
</feature>
<dbReference type="SUPFAM" id="SSF52833">
    <property type="entry name" value="Thioredoxin-like"/>
    <property type="match status" value="1"/>
</dbReference>
<evidence type="ECO:0000256" key="9">
    <source>
        <dbReference type="PIRSR" id="PIRSR000077-1"/>
    </source>
</evidence>
<keyword evidence="3" id="KW-0813">Transport</keyword>
<comment type="similarity">
    <text evidence="1 8">Belongs to the thioredoxin family.</text>
</comment>
<keyword evidence="5 10" id="KW-1015">Disulfide bond</keyword>
<evidence type="ECO:0000256" key="5">
    <source>
        <dbReference type="ARBA" id="ARBA00023157"/>
    </source>
</evidence>
<feature type="site" description="Contributes to redox potential value" evidence="9">
    <location>
        <position position="31"/>
    </location>
</feature>
<evidence type="ECO:0000256" key="4">
    <source>
        <dbReference type="ARBA" id="ARBA00022982"/>
    </source>
</evidence>
<dbReference type="Proteomes" id="UP000824101">
    <property type="component" value="Unassembled WGS sequence"/>
</dbReference>
<protein>
    <recommendedName>
        <fullName evidence="2 7">Thioredoxin</fullName>
    </recommendedName>
</protein>
<dbReference type="GO" id="GO:0015035">
    <property type="term" value="F:protein-disulfide reductase activity"/>
    <property type="evidence" value="ECO:0007669"/>
    <property type="project" value="UniProtKB-UniRule"/>
</dbReference>
<evidence type="ECO:0000256" key="1">
    <source>
        <dbReference type="ARBA" id="ARBA00008987"/>
    </source>
</evidence>
<name>A0A9D2GGX9_9FIRM</name>
<dbReference type="EMBL" id="DXBC01000039">
    <property type="protein sequence ID" value="HIZ78612.1"/>
    <property type="molecule type" value="Genomic_DNA"/>
</dbReference>
<feature type="domain" description="Thioredoxin" evidence="11">
    <location>
        <begin position="1"/>
        <end position="106"/>
    </location>
</feature>
<evidence type="ECO:0000313" key="13">
    <source>
        <dbReference type="Proteomes" id="UP000824101"/>
    </source>
</evidence>
<reference evidence="12" key="2">
    <citation type="submission" date="2021-04" db="EMBL/GenBank/DDBJ databases">
        <authorList>
            <person name="Gilroy R."/>
        </authorList>
    </citation>
    <scope>NUCLEOTIDE SEQUENCE</scope>
    <source>
        <strain evidence="12">ChiBcec1-1093</strain>
    </source>
</reference>
<dbReference type="InterPro" id="IPR017937">
    <property type="entry name" value="Thioredoxin_CS"/>
</dbReference>
<dbReference type="PRINTS" id="PR00421">
    <property type="entry name" value="THIOREDOXIN"/>
</dbReference>
<dbReference type="CDD" id="cd02947">
    <property type="entry name" value="TRX_family"/>
    <property type="match status" value="1"/>
</dbReference>
<dbReference type="InterPro" id="IPR013766">
    <property type="entry name" value="Thioredoxin_domain"/>
</dbReference>
<dbReference type="FunFam" id="3.40.30.10:FF:000001">
    <property type="entry name" value="Thioredoxin"/>
    <property type="match status" value="1"/>
</dbReference>
<dbReference type="Gene3D" id="3.40.30.10">
    <property type="entry name" value="Glutaredoxin"/>
    <property type="match status" value="1"/>
</dbReference>
<feature type="disulfide bond" description="Redox-active" evidence="10">
    <location>
        <begin position="30"/>
        <end position="33"/>
    </location>
</feature>
<reference evidence="12" key="1">
    <citation type="journal article" date="2021" name="PeerJ">
        <title>Extensive microbial diversity within the chicken gut microbiome revealed by metagenomics and culture.</title>
        <authorList>
            <person name="Gilroy R."/>
            <person name="Ravi A."/>
            <person name="Getino M."/>
            <person name="Pursley I."/>
            <person name="Horton D.L."/>
            <person name="Alikhan N.F."/>
            <person name="Baker D."/>
            <person name="Gharbi K."/>
            <person name="Hall N."/>
            <person name="Watson M."/>
            <person name="Adriaenssens E.M."/>
            <person name="Foster-Nyarko E."/>
            <person name="Jarju S."/>
            <person name="Secka A."/>
            <person name="Antonio M."/>
            <person name="Oren A."/>
            <person name="Chaudhuri R.R."/>
            <person name="La Ragione R."/>
            <person name="Hildebrand F."/>
            <person name="Pallen M.J."/>
        </authorList>
    </citation>
    <scope>NUCLEOTIDE SEQUENCE</scope>
    <source>
        <strain evidence="12">ChiBcec1-1093</strain>
    </source>
</reference>
<evidence type="ECO:0000259" key="11">
    <source>
        <dbReference type="PROSITE" id="PS51352"/>
    </source>
</evidence>
<dbReference type="InterPro" id="IPR005746">
    <property type="entry name" value="Thioredoxin"/>
</dbReference>
<dbReference type="PROSITE" id="PS51352">
    <property type="entry name" value="THIOREDOXIN_2"/>
    <property type="match status" value="1"/>
</dbReference>
<proteinExistence type="inferred from homology"/>
<keyword evidence="6 10" id="KW-0676">Redox-active center</keyword>
<evidence type="ECO:0000256" key="7">
    <source>
        <dbReference type="NCBIfam" id="TIGR01068"/>
    </source>
</evidence>
<dbReference type="PANTHER" id="PTHR45663">
    <property type="entry name" value="GEO12009P1"/>
    <property type="match status" value="1"/>
</dbReference>
<organism evidence="12 13">
    <name type="scientific">Candidatus Lachnoclostridium stercorigallinarum</name>
    <dbReference type="NCBI Taxonomy" id="2838634"/>
    <lineage>
        <taxon>Bacteria</taxon>
        <taxon>Bacillati</taxon>
        <taxon>Bacillota</taxon>
        <taxon>Clostridia</taxon>
        <taxon>Lachnospirales</taxon>
        <taxon>Lachnospiraceae</taxon>
    </lineage>
</organism>
<feature type="site" description="Contributes to redox potential value" evidence="9">
    <location>
        <position position="32"/>
    </location>
</feature>
<evidence type="ECO:0000256" key="3">
    <source>
        <dbReference type="ARBA" id="ARBA00022448"/>
    </source>
</evidence>
<dbReference type="PROSITE" id="PS00194">
    <property type="entry name" value="THIOREDOXIN_1"/>
    <property type="match status" value="1"/>
</dbReference>
<dbReference type="PANTHER" id="PTHR45663:SF11">
    <property type="entry name" value="GEO12009P1"/>
    <property type="match status" value="1"/>
</dbReference>
<comment type="caution">
    <text evidence="12">The sequence shown here is derived from an EMBL/GenBank/DDBJ whole genome shotgun (WGS) entry which is preliminary data.</text>
</comment>
<feature type="active site" description="Nucleophile" evidence="9">
    <location>
        <position position="33"/>
    </location>
</feature>
<feature type="site" description="Deprotonates C-terminal active site Cys" evidence="9">
    <location>
        <position position="24"/>
    </location>
</feature>